<dbReference type="InterPro" id="IPR036097">
    <property type="entry name" value="HisK_dim/P_sf"/>
</dbReference>
<proteinExistence type="predicted"/>
<feature type="domain" description="Response regulatory" evidence="7">
    <location>
        <begin position="647"/>
        <end position="763"/>
    </location>
</feature>
<name>A0ABT5BUV2_9BACT</name>
<dbReference type="PROSITE" id="PS50113">
    <property type="entry name" value="PAC"/>
    <property type="match status" value="3"/>
</dbReference>
<dbReference type="CDD" id="cd00082">
    <property type="entry name" value="HisKA"/>
    <property type="match status" value="1"/>
</dbReference>
<dbReference type="Pfam" id="PF13426">
    <property type="entry name" value="PAS_9"/>
    <property type="match status" value="1"/>
</dbReference>
<dbReference type="SUPFAM" id="SSF52172">
    <property type="entry name" value="CheY-like"/>
    <property type="match status" value="1"/>
</dbReference>
<protein>
    <recommendedName>
        <fullName evidence="2">histidine kinase</fullName>
        <ecNumber evidence="2">2.7.13.3</ecNumber>
    </recommendedName>
</protein>
<comment type="catalytic activity">
    <reaction evidence="1">
        <text>ATP + protein L-histidine = ADP + protein N-phospho-L-histidine.</text>
        <dbReference type="EC" id="2.7.13.3"/>
    </reaction>
</comment>
<comment type="caution">
    <text evidence="10">The sequence shown here is derived from an EMBL/GenBank/DDBJ whole genome shotgun (WGS) entry which is preliminary data.</text>
</comment>
<keyword evidence="3 4" id="KW-0597">Phosphoprotein</keyword>
<dbReference type="PROSITE" id="PS50109">
    <property type="entry name" value="HIS_KIN"/>
    <property type="match status" value="1"/>
</dbReference>
<dbReference type="CDD" id="cd00130">
    <property type="entry name" value="PAS"/>
    <property type="match status" value="2"/>
</dbReference>
<dbReference type="Gene3D" id="3.30.450.20">
    <property type="entry name" value="PAS domain"/>
    <property type="match status" value="3"/>
</dbReference>
<organism evidence="10 11">
    <name type="scientific">Sorangium atrum</name>
    <dbReference type="NCBI Taxonomy" id="2995308"/>
    <lineage>
        <taxon>Bacteria</taxon>
        <taxon>Pseudomonadati</taxon>
        <taxon>Myxococcota</taxon>
        <taxon>Polyangia</taxon>
        <taxon>Polyangiales</taxon>
        <taxon>Polyangiaceae</taxon>
        <taxon>Sorangium</taxon>
    </lineage>
</organism>
<feature type="domain" description="Histidine kinase" evidence="6">
    <location>
        <begin position="408"/>
        <end position="624"/>
    </location>
</feature>
<dbReference type="InterPro" id="IPR001610">
    <property type="entry name" value="PAC"/>
</dbReference>
<dbReference type="EC" id="2.7.13.3" evidence="2"/>
<sequence>MSSDDGDQGDYRKLANALPQIIWTCDAEGRLDWVNDQWTELTGLSREESLRDKGALAAVHPDDREHVQRCFAAALSTSSTCEMEYRLRTRAGVYRFHLGRVAPIRGDDGKVTRWVAAVFDMHDRKEAEQALRASERRFEAVFSLNPQPTVITRVSDGMLLSVNDAFLRMTGFSRDEVLGKNPVLLGIWTAPQHASTLALLSSGAEVEVACVRKDGRVLTLVLSSAPIDVGGEPCLVTVSTDATERLAAEAALRESEALARARADELAVLMDAVPAAVLVARDPGCQELHGNRALHALLGSDPGQNLARTALGAGDDRGFKVLVDGVDVPPGELPLQRAARGDEVRPHEIVLEFPGGRAIHLYGGAVTLREPSGEPRGAIGALIDVTRLKETEARLHEVARQKDEFLALLSHELRNPLAPILTAVQLMELRGNVATPREREVIARQAQHLIRLVDDLLDVARVARGKVTLSKKWLELARVVEQAVEATEPLVSQRRHELTVSVPAEGLAIEGDEVRLTQVVNNLLTNAARYTPPGGHIEVTARREGGDVVLRVRDDGEGIDSSLLPHVFEMFVQGERGSDRALGGLGLGLSLVRTLTMMHGGAVSAKSAGVGRGSEFTVRLPAAAAPPSAAPEARPPQSRPPQARRRRVLVVDDNRDGAELIAEMLSKSGHEVRIAHDASRALSLVDAFRPQIAILDIGLPVMDGYTLGRELHTRLQDAPPILIALSGYGQDSDKRSSDAAGFRLHLVKPIDARVLVPLLDGLPDDAGGR</sequence>
<dbReference type="InterPro" id="IPR003594">
    <property type="entry name" value="HATPase_dom"/>
</dbReference>
<dbReference type="InterPro" id="IPR013655">
    <property type="entry name" value="PAS_fold_3"/>
</dbReference>
<evidence type="ECO:0000256" key="3">
    <source>
        <dbReference type="ARBA" id="ARBA00022553"/>
    </source>
</evidence>
<dbReference type="PROSITE" id="PS50112">
    <property type="entry name" value="PAS"/>
    <property type="match status" value="2"/>
</dbReference>
<reference evidence="10 11" key="1">
    <citation type="submission" date="2023-01" db="EMBL/GenBank/DDBJ databases">
        <title>Minimal conservation of predation-associated metabolite biosynthetic gene clusters underscores biosynthetic potential of Myxococcota including descriptions for ten novel species: Archangium lansinium sp. nov., Myxococcus landrumus sp. nov., Nannocystis bai.</title>
        <authorList>
            <person name="Ahearne A."/>
            <person name="Stevens C."/>
            <person name="Dowd S."/>
        </authorList>
    </citation>
    <scope>NUCLEOTIDE SEQUENCE [LARGE SCALE GENOMIC DNA]</scope>
    <source>
        <strain evidence="10 11">WIWO2</strain>
    </source>
</reference>
<evidence type="ECO:0000259" key="6">
    <source>
        <dbReference type="PROSITE" id="PS50109"/>
    </source>
</evidence>
<dbReference type="Pfam" id="PF02518">
    <property type="entry name" value="HATPase_c"/>
    <property type="match status" value="1"/>
</dbReference>
<dbReference type="SMART" id="SM00091">
    <property type="entry name" value="PAS"/>
    <property type="match status" value="2"/>
</dbReference>
<dbReference type="Pfam" id="PF00512">
    <property type="entry name" value="HisKA"/>
    <property type="match status" value="1"/>
</dbReference>
<dbReference type="SMART" id="SM00387">
    <property type="entry name" value="HATPase_c"/>
    <property type="match status" value="1"/>
</dbReference>
<evidence type="ECO:0000256" key="2">
    <source>
        <dbReference type="ARBA" id="ARBA00012438"/>
    </source>
</evidence>
<feature type="domain" description="PAS" evidence="8">
    <location>
        <begin position="7"/>
        <end position="78"/>
    </location>
</feature>
<dbReference type="InterPro" id="IPR035965">
    <property type="entry name" value="PAS-like_dom_sf"/>
</dbReference>
<evidence type="ECO:0000313" key="11">
    <source>
        <dbReference type="Proteomes" id="UP001217485"/>
    </source>
</evidence>
<dbReference type="Proteomes" id="UP001217485">
    <property type="component" value="Unassembled WGS sequence"/>
</dbReference>
<dbReference type="PANTHER" id="PTHR43547:SF2">
    <property type="entry name" value="HYBRID SIGNAL TRANSDUCTION HISTIDINE KINASE C"/>
    <property type="match status" value="1"/>
</dbReference>
<dbReference type="SUPFAM" id="SSF55785">
    <property type="entry name" value="PYP-like sensor domain (PAS domain)"/>
    <property type="match status" value="3"/>
</dbReference>
<dbReference type="EMBL" id="JAQNDK010000001">
    <property type="protein sequence ID" value="MDC0677365.1"/>
    <property type="molecule type" value="Genomic_DNA"/>
</dbReference>
<dbReference type="Pfam" id="PF00072">
    <property type="entry name" value="Response_reg"/>
    <property type="match status" value="1"/>
</dbReference>
<evidence type="ECO:0000259" key="7">
    <source>
        <dbReference type="PROSITE" id="PS50110"/>
    </source>
</evidence>
<dbReference type="SUPFAM" id="SSF55874">
    <property type="entry name" value="ATPase domain of HSP90 chaperone/DNA topoisomerase II/histidine kinase"/>
    <property type="match status" value="1"/>
</dbReference>
<evidence type="ECO:0000313" key="10">
    <source>
        <dbReference type="EMBL" id="MDC0677365.1"/>
    </source>
</evidence>
<evidence type="ECO:0000256" key="4">
    <source>
        <dbReference type="PROSITE-ProRule" id="PRU00169"/>
    </source>
</evidence>
<feature type="compositionally biased region" description="Low complexity" evidence="5">
    <location>
        <begin position="623"/>
        <end position="632"/>
    </location>
</feature>
<dbReference type="PROSITE" id="PS50110">
    <property type="entry name" value="RESPONSE_REGULATORY"/>
    <property type="match status" value="1"/>
</dbReference>
<accession>A0ABT5BUV2</accession>
<dbReference type="InterPro" id="IPR011006">
    <property type="entry name" value="CheY-like_superfamily"/>
</dbReference>
<dbReference type="CDD" id="cd00075">
    <property type="entry name" value="HATPase"/>
    <property type="match status" value="1"/>
</dbReference>
<feature type="region of interest" description="Disordered" evidence="5">
    <location>
        <begin position="623"/>
        <end position="646"/>
    </location>
</feature>
<dbReference type="SMART" id="SM00086">
    <property type="entry name" value="PAC"/>
    <property type="match status" value="3"/>
</dbReference>
<feature type="domain" description="PAC" evidence="9">
    <location>
        <begin position="204"/>
        <end position="254"/>
    </location>
</feature>
<feature type="domain" description="PAS" evidence="8">
    <location>
        <begin position="134"/>
        <end position="184"/>
    </location>
</feature>
<dbReference type="RefSeq" id="WP_272094129.1">
    <property type="nucleotide sequence ID" value="NZ_JAQNDK010000001.1"/>
</dbReference>
<gene>
    <name evidence="10" type="ORF">POL72_06390</name>
</gene>
<evidence type="ECO:0000259" key="8">
    <source>
        <dbReference type="PROSITE" id="PS50112"/>
    </source>
</evidence>
<dbReference type="InterPro" id="IPR001789">
    <property type="entry name" value="Sig_transdc_resp-reg_receiver"/>
</dbReference>
<dbReference type="InterPro" id="IPR000014">
    <property type="entry name" value="PAS"/>
</dbReference>
<dbReference type="InterPro" id="IPR000700">
    <property type="entry name" value="PAS-assoc_C"/>
</dbReference>
<feature type="domain" description="PAC" evidence="9">
    <location>
        <begin position="81"/>
        <end position="133"/>
    </location>
</feature>
<dbReference type="Gene3D" id="3.40.50.2300">
    <property type="match status" value="1"/>
</dbReference>
<dbReference type="InterPro" id="IPR036890">
    <property type="entry name" value="HATPase_C_sf"/>
</dbReference>
<dbReference type="PRINTS" id="PR00344">
    <property type="entry name" value="BCTRLSENSOR"/>
</dbReference>
<feature type="modified residue" description="4-aspartylphosphate" evidence="4">
    <location>
        <position position="696"/>
    </location>
</feature>
<dbReference type="InterPro" id="IPR004358">
    <property type="entry name" value="Sig_transdc_His_kin-like_C"/>
</dbReference>
<evidence type="ECO:0000259" key="9">
    <source>
        <dbReference type="PROSITE" id="PS50113"/>
    </source>
</evidence>
<dbReference type="InterPro" id="IPR003661">
    <property type="entry name" value="HisK_dim/P_dom"/>
</dbReference>
<keyword evidence="11" id="KW-1185">Reference proteome</keyword>
<dbReference type="SUPFAM" id="SSF47384">
    <property type="entry name" value="Homodimeric domain of signal transducing histidine kinase"/>
    <property type="match status" value="1"/>
</dbReference>
<dbReference type="NCBIfam" id="TIGR00229">
    <property type="entry name" value="sensory_box"/>
    <property type="match status" value="2"/>
</dbReference>
<dbReference type="Pfam" id="PF08447">
    <property type="entry name" value="PAS_3"/>
    <property type="match status" value="1"/>
</dbReference>
<dbReference type="SMART" id="SM00388">
    <property type="entry name" value="HisKA"/>
    <property type="match status" value="1"/>
</dbReference>
<dbReference type="Gene3D" id="1.10.287.130">
    <property type="match status" value="1"/>
</dbReference>
<evidence type="ECO:0000256" key="5">
    <source>
        <dbReference type="SAM" id="MobiDB-lite"/>
    </source>
</evidence>
<dbReference type="SMART" id="SM00448">
    <property type="entry name" value="REC"/>
    <property type="match status" value="1"/>
</dbReference>
<dbReference type="Gene3D" id="3.30.565.10">
    <property type="entry name" value="Histidine kinase-like ATPase, C-terminal domain"/>
    <property type="match status" value="1"/>
</dbReference>
<dbReference type="PANTHER" id="PTHR43547">
    <property type="entry name" value="TWO-COMPONENT HISTIDINE KINASE"/>
    <property type="match status" value="1"/>
</dbReference>
<evidence type="ECO:0000256" key="1">
    <source>
        <dbReference type="ARBA" id="ARBA00000085"/>
    </source>
</evidence>
<dbReference type="InterPro" id="IPR005467">
    <property type="entry name" value="His_kinase_dom"/>
</dbReference>
<feature type="domain" description="PAC" evidence="9">
    <location>
        <begin position="345"/>
        <end position="397"/>
    </location>
</feature>